<dbReference type="InterPro" id="IPR013785">
    <property type="entry name" value="Aldolase_TIM"/>
</dbReference>
<dbReference type="InterPro" id="IPR017853">
    <property type="entry name" value="GH"/>
</dbReference>
<keyword evidence="4" id="KW-1185">Reference proteome</keyword>
<dbReference type="Proteomes" id="UP000515928">
    <property type="component" value="Chromosome"/>
</dbReference>
<dbReference type="SUPFAM" id="SSF50891">
    <property type="entry name" value="Cyclophilin-like"/>
    <property type="match status" value="1"/>
</dbReference>
<feature type="domain" description="6-phospho-N-acetylmuramidase C-terminal" evidence="1">
    <location>
        <begin position="249"/>
        <end position="362"/>
    </location>
</feature>
<protein>
    <submittedName>
        <fullName evidence="3">DUF871 domain-containing protein</fullName>
    </submittedName>
</protein>
<dbReference type="AlphaFoldDB" id="A0A7G9RX05"/>
<dbReference type="Pfam" id="PF05913">
    <property type="entry name" value="MupG_C"/>
    <property type="match status" value="1"/>
</dbReference>
<dbReference type="EMBL" id="CP060715">
    <property type="protein sequence ID" value="QNN60130.1"/>
    <property type="molecule type" value="Genomic_DNA"/>
</dbReference>
<evidence type="ECO:0000259" key="2">
    <source>
        <dbReference type="Pfam" id="PF19200"/>
    </source>
</evidence>
<dbReference type="KEGG" id="eio:H9L01_07070"/>
<evidence type="ECO:0000259" key="1">
    <source>
        <dbReference type="Pfam" id="PF05913"/>
    </source>
</evidence>
<dbReference type="RefSeq" id="WP_187533262.1">
    <property type="nucleotide sequence ID" value="NZ_CBCSHU010000011.1"/>
</dbReference>
<dbReference type="InterPro" id="IPR008589">
    <property type="entry name" value="MupG"/>
</dbReference>
<reference evidence="3 4" key="1">
    <citation type="submission" date="2020-08" db="EMBL/GenBank/DDBJ databases">
        <title>Genome sequence of Erysipelothrix inopinata DSM 15511T.</title>
        <authorList>
            <person name="Hyun D.-W."/>
            <person name="Bae J.-W."/>
        </authorList>
    </citation>
    <scope>NUCLEOTIDE SEQUENCE [LARGE SCALE GENOMIC DNA]</scope>
    <source>
        <strain evidence="3 4">DSM 15511</strain>
    </source>
</reference>
<dbReference type="PANTHER" id="PTHR38435">
    <property type="match status" value="1"/>
</dbReference>
<organism evidence="3 4">
    <name type="scientific">Erysipelothrix inopinata</name>
    <dbReference type="NCBI Taxonomy" id="225084"/>
    <lineage>
        <taxon>Bacteria</taxon>
        <taxon>Bacillati</taxon>
        <taxon>Bacillota</taxon>
        <taxon>Erysipelotrichia</taxon>
        <taxon>Erysipelotrichales</taxon>
        <taxon>Erysipelotrichaceae</taxon>
        <taxon>Erysipelothrix</taxon>
    </lineage>
</organism>
<gene>
    <name evidence="3" type="ORF">H9L01_07070</name>
</gene>
<dbReference type="PANTHER" id="PTHR38435:SF1">
    <property type="entry name" value="DUF871 DOMAIN-CONTAINING PROTEIN"/>
    <property type="match status" value="1"/>
</dbReference>
<dbReference type="InterPro" id="IPR029000">
    <property type="entry name" value="Cyclophilin-like_dom_sf"/>
</dbReference>
<dbReference type="Gene3D" id="2.40.100.10">
    <property type="entry name" value="Cyclophilin-like"/>
    <property type="match status" value="1"/>
</dbReference>
<accession>A0A7G9RX05</accession>
<dbReference type="InterPro" id="IPR043894">
    <property type="entry name" value="MupG_C"/>
</dbReference>
<name>A0A7G9RX05_9FIRM</name>
<evidence type="ECO:0000313" key="4">
    <source>
        <dbReference type="Proteomes" id="UP000515928"/>
    </source>
</evidence>
<dbReference type="Pfam" id="PF19200">
    <property type="entry name" value="MupG_N"/>
    <property type="match status" value="1"/>
</dbReference>
<feature type="domain" description="6-phospho-N-acetylmuramidase N-terminal" evidence="2">
    <location>
        <begin position="4"/>
        <end position="240"/>
    </location>
</feature>
<sequence length="364" mass="41124">MKQLGISIYPEYGFKEKDYDYMTKASELGFSRIFMCFLSVNPDHLEQAKTTYKEYIEFAHNLGFEVALDTNEIVFKELGAKITDLSVFKEMGVDILRLDVGFGMFGDMMIVKNTSGIKVEFNASFNSGMSLLLENGVPKERILACHNFYPQKHTGLSFESFVNRTNELVSQNISVGAFVSSNNENTFGPWKNIESGLPTLEMHRGLPIDAQARHLVSLGNIDTIIIGNAYATDEELKSLSDINFENSSIRIDYDRELDSNEAKILFVDNHFIRPDSSDYLYRSLTSKMVAKNMSIKPCVSDRAFFQRGDVLIINDNLKRYAGEVQIVTDTIPNEGYQNFVGSIPKNEMMILNEIKAGSSVTFLR</sequence>
<dbReference type="Gene3D" id="3.20.20.70">
    <property type="entry name" value="Aldolase class I"/>
    <property type="match status" value="1"/>
</dbReference>
<dbReference type="SUPFAM" id="SSF51445">
    <property type="entry name" value="(Trans)glycosidases"/>
    <property type="match status" value="1"/>
</dbReference>
<dbReference type="InterPro" id="IPR043797">
    <property type="entry name" value="MupG_N"/>
</dbReference>
<evidence type="ECO:0000313" key="3">
    <source>
        <dbReference type="EMBL" id="QNN60130.1"/>
    </source>
</evidence>
<proteinExistence type="predicted"/>